<organism evidence="2 3">
    <name type="scientific">Actinokineospora alba</name>
    <dbReference type="NCBI Taxonomy" id="504798"/>
    <lineage>
        <taxon>Bacteria</taxon>
        <taxon>Bacillati</taxon>
        <taxon>Actinomycetota</taxon>
        <taxon>Actinomycetes</taxon>
        <taxon>Pseudonocardiales</taxon>
        <taxon>Pseudonocardiaceae</taxon>
        <taxon>Actinokineospora</taxon>
    </lineage>
</organism>
<keyword evidence="3" id="KW-1185">Reference proteome</keyword>
<dbReference type="EMBL" id="FNJB01000011">
    <property type="protein sequence ID" value="SDP66579.1"/>
    <property type="molecule type" value="Genomic_DNA"/>
</dbReference>
<accession>A0A1H0UK62</accession>
<evidence type="ECO:0000256" key="1">
    <source>
        <dbReference type="SAM" id="MobiDB-lite"/>
    </source>
</evidence>
<dbReference type="AlphaFoldDB" id="A0A1H0UK62"/>
<sequence length="71" mass="7670">MPKLRKLAALAGAAAAARKYANKHPEKVDRAATKAGRMIDQRTKGKYHTQIDGALRKLRAKLPAHPTTPAA</sequence>
<dbReference type="RefSeq" id="WP_091381946.1">
    <property type="nucleotide sequence ID" value="NZ_FNDV01000001.1"/>
</dbReference>
<evidence type="ECO:0000313" key="3">
    <source>
        <dbReference type="Proteomes" id="UP000199651"/>
    </source>
</evidence>
<proteinExistence type="predicted"/>
<dbReference type="STRING" id="504798.SAMN05421871_101324"/>
<dbReference type="OrthoDB" id="5125103at2"/>
<name>A0A1H0UK62_9PSEU</name>
<reference evidence="3" key="1">
    <citation type="submission" date="2016-10" db="EMBL/GenBank/DDBJ databases">
        <authorList>
            <person name="Varghese N."/>
            <person name="Submissions S."/>
        </authorList>
    </citation>
    <scope>NUCLEOTIDE SEQUENCE [LARGE SCALE GENOMIC DNA]</scope>
    <source>
        <strain evidence="3">IBRC-M 10655</strain>
    </source>
</reference>
<protein>
    <submittedName>
        <fullName evidence="2">MT0933-like antitoxin protein</fullName>
    </submittedName>
</protein>
<dbReference type="InterPro" id="IPR028037">
    <property type="entry name" value="Antitoxin_Rv0909/MT0933"/>
</dbReference>
<dbReference type="Proteomes" id="UP000199651">
    <property type="component" value="Unassembled WGS sequence"/>
</dbReference>
<evidence type="ECO:0000313" key="2">
    <source>
        <dbReference type="EMBL" id="SDP66579.1"/>
    </source>
</evidence>
<gene>
    <name evidence="2" type="ORF">SAMN05192558_111257</name>
</gene>
<feature type="region of interest" description="Disordered" evidence="1">
    <location>
        <begin position="25"/>
        <end position="47"/>
    </location>
</feature>
<feature type="compositionally biased region" description="Basic and acidic residues" evidence="1">
    <location>
        <begin position="25"/>
        <end position="43"/>
    </location>
</feature>
<dbReference type="Pfam" id="PF14013">
    <property type="entry name" value="MT0933_antitox"/>
    <property type="match status" value="1"/>
</dbReference>